<dbReference type="Proteomes" id="UP001187471">
    <property type="component" value="Unassembled WGS sequence"/>
</dbReference>
<evidence type="ECO:0000313" key="3">
    <source>
        <dbReference type="Proteomes" id="UP001187471"/>
    </source>
</evidence>
<dbReference type="InterPro" id="IPR011043">
    <property type="entry name" value="Gal_Oxase/kelch_b-propeller"/>
</dbReference>
<dbReference type="Pfam" id="PF00646">
    <property type="entry name" value="F-box"/>
    <property type="match status" value="1"/>
</dbReference>
<sequence>MSNGANLPEDIVADILSRLPPKPLGRFRSVSKPWLTLLTDPHFIQKHLNIQKNHQTAVLLLCYSNHLHSIELHKQPPDNHHVYGSASNLRFDPPESWSQLWGSFDGLTLVSNEEGTVFLINPSTRECRRLPVSPFALDPLACHIMYGFGYDLCSDDYKVVTLSYYDTDNEHEPDCADMFVNVYTLKNNSWKRVRNSPYDHAVPLLSMGVFVNGCVHWLGSRVSDYSTAIAAFDLADEEFREVAPPTDADISNIHVLSLAVIGGCLCLVDSRSNVQLDIWVMKEYGVTESWSKLLIVGLNVFYTKPTDFIEGGEELLVIDEDKLAVYNVKEGRFRDIVIHGMLDAFEAGVESFAARAVGSSSI</sequence>
<dbReference type="EMBL" id="JAVXUO010001230">
    <property type="protein sequence ID" value="KAK2984432.1"/>
    <property type="molecule type" value="Genomic_DNA"/>
</dbReference>
<dbReference type="SMART" id="SM00256">
    <property type="entry name" value="FBOX"/>
    <property type="match status" value="1"/>
</dbReference>
<feature type="domain" description="F-box" evidence="1">
    <location>
        <begin position="1"/>
        <end position="47"/>
    </location>
</feature>
<dbReference type="NCBIfam" id="TIGR01640">
    <property type="entry name" value="F_box_assoc_1"/>
    <property type="match status" value="1"/>
</dbReference>
<name>A0AA88RC00_9ASTE</name>
<dbReference type="InterPro" id="IPR050796">
    <property type="entry name" value="SCF_F-box_component"/>
</dbReference>
<dbReference type="Gene3D" id="1.20.1280.50">
    <property type="match status" value="1"/>
</dbReference>
<dbReference type="CDD" id="cd22157">
    <property type="entry name" value="F-box_AtFBW1-like"/>
    <property type="match status" value="1"/>
</dbReference>
<dbReference type="InterPro" id="IPR006527">
    <property type="entry name" value="F-box-assoc_dom_typ1"/>
</dbReference>
<evidence type="ECO:0000313" key="2">
    <source>
        <dbReference type="EMBL" id="KAK2984432.1"/>
    </source>
</evidence>
<evidence type="ECO:0000259" key="1">
    <source>
        <dbReference type="PROSITE" id="PS50181"/>
    </source>
</evidence>
<reference evidence="2" key="1">
    <citation type="submission" date="2022-12" db="EMBL/GenBank/DDBJ databases">
        <title>Draft genome assemblies for two species of Escallonia (Escalloniales).</title>
        <authorList>
            <person name="Chanderbali A."/>
            <person name="Dervinis C."/>
            <person name="Anghel I."/>
            <person name="Soltis D."/>
            <person name="Soltis P."/>
            <person name="Zapata F."/>
        </authorList>
    </citation>
    <scope>NUCLEOTIDE SEQUENCE</scope>
    <source>
        <strain evidence="2">UCBG92.1500</strain>
        <tissue evidence="2">Leaf</tissue>
    </source>
</reference>
<dbReference type="InterPro" id="IPR036047">
    <property type="entry name" value="F-box-like_dom_sf"/>
</dbReference>
<comment type="caution">
    <text evidence="2">The sequence shown here is derived from an EMBL/GenBank/DDBJ whole genome shotgun (WGS) entry which is preliminary data.</text>
</comment>
<dbReference type="AlphaFoldDB" id="A0AA88RC00"/>
<organism evidence="2 3">
    <name type="scientific">Escallonia rubra</name>
    <dbReference type="NCBI Taxonomy" id="112253"/>
    <lineage>
        <taxon>Eukaryota</taxon>
        <taxon>Viridiplantae</taxon>
        <taxon>Streptophyta</taxon>
        <taxon>Embryophyta</taxon>
        <taxon>Tracheophyta</taxon>
        <taxon>Spermatophyta</taxon>
        <taxon>Magnoliopsida</taxon>
        <taxon>eudicotyledons</taxon>
        <taxon>Gunneridae</taxon>
        <taxon>Pentapetalae</taxon>
        <taxon>asterids</taxon>
        <taxon>campanulids</taxon>
        <taxon>Escalloniales</taxon>
        <taxon>Escalloniaceae</taxon>
        <taxon>Escallonia</taxon>
    </lineage>
</organism>
<dbReference type="SUPFAM" id="SSF50965">
    <property type="entry name" value="Galactose oxidase, central domain"/>
    <property type="match status" value="1"/>
</dbReference>
<dbReference type="InterPro" id="IPR001810">
    <property type="entry name" value="F-box_dom"/>
</dbReference>
<dbReference type="PROSITE" id="PS50181">
    <property type="entry name" value="FBOX"/>
    <property type="match status" value="1"/>
</dbReference>
<dbReference type="SUPFAM" id="SSF81383">
    <property type="entry name" value="F-box domain"/>
    <property type="match status" value="1"/>
</dbReference>
<dbReference type="PANTHER" id="PTHR31672:SF13">
    <property type="entry name" value="F-BOX PROTEIN CPR30-LIKE"/>
    <property type="match status" value="1"/>
</dbReference>
<dbReference type="PANTHER" id="PTHR31672">
    <property type="entry name" value="BNACNNG10540D PROTEIN"/>
    <property type="match status" value="1"/>
</dbReference>
<proteinExistence type="predicted"/>
<dbReference type="Pfam" id="PF07734">
    <property type="entry name" value="FBA_1"/>
    <property type="match status" value="1"/>
</dbReference>
<accession>A0AA88RC00</accession>
<dbReference type="InterPro" id="IPR017451">
    <property type="entry name" value="F-box-assoc_interact_dom"/>
</dbReference>
<gene>
    <name evidence="2" type="ORF">RJ640_014838</name>
</gene>
<keyword evidence="3" id="KW-1185">Reference proteome</keyword>
<protein>
    <recommendedName>
        <fullName evidence="1">F-box domain-containing protein</fullName>
    </recommendedName>
</protein>